<evidence type="ECO:0000313" key="4">
    <source>
        <dbReference type="Proteomes" id="UP000614200"/>
    </source>
</evidence>
<dbReference type="EMBL" id="JADKNH010000005">
    <property type="protein sequence ID" value="MBF4693517.1"/>
    <property type="molecule type" value="Genomic_DNA"/>
</dbReference>
<name>A0ABR9ZSR9_9FIRM</name>
<dbReference type="PANTHER" id="PTHR43031">
    <property type="entry name" value="FAD-DEPENDENT OXIDOREDUCTASE"/>
    <property type="match status" value="1"/>
</dbReference>
<accession>A0ABR9ZSR9</accession>
<feature type="domain" description="Rhodanese" evidence="2">
    <location>
        <begin position="79"/>
        <end position="165"/>
    </location>
</feature>
<dbReference type="Pfam" id="PF00581">
    <property type="entry name" value="Rhodanese"/>
    <property type="match status" value="1"/>
</dbReference>
<proteinExistence type="predicted"/>
<dbReference type="CDD" id="cd00158">
    <property type="entry name" value="RHOD"/>
    <property type="match status" value="1"/>
</dbReference>
<evidence type="ECO:0000313" key="3">
    <source>
        <dbReference type="EMBL" id="MBF4693517.1"/>
    </source>
</evidence>
<dbReference type="InterPro" id="IPR050229">
    <property type="entry name" value="GlpE_sulfurtransferase"/>
</dbReference>
<dbReference type="InterPro" id="IPR036873">
    <property type="entry name" value="Rhodanese-like_dom_sf"/>
</dbReference>
<sequence>MNTKKITAIITVFLIVVLVFSGCTDSARTSEDTSEQIEALNESKSNSESESLSESESDTESGEVIYERIAPEDAKQMLDEGTVFLVDVRTKEEYAEGHIAGSVNIPVDVIESEISNHVSDETQPIMVYCRSGSRSAMAADALNKLGYKVVYDLGGIQSWPYDIEK</sequence>
<comment type="caution">
    <text evidence="3">The sequence shown here is derived from an EMBL/GenBank/DDBJ whole genome shotgun (WGS) entry which is preliminary data.</text>
</comment>
<gene>
    <name evidence="3" type="ORF">ISU02_10315</name>
</gene>
<dbReference type="PROSITE" id="PS51257">
    <property type="entry name" value="PROKAR_LIPOPROTEIN"/>
    <property type="match status" value="1"/>
</dbReference>
<protein>
    <submittedName>
        <fullName evidence="3">Rhodanese-like domain-containing protein</fullName>
    </submittedName>
</protein>
<keyword evidence="4" id="KW-1185">Reference proteome</keyword>
<dbReference type="SMART" id="SM00450">
    <property type="entry name" value="RHOD"/>
    <property type="match status" value="1"/>
</dbReference>
<dbReference type="SUPFAM" id="SSF52821">
    <property type="entry name" value="Rhodanese/Cell cycle control phosphatase"/>
    <property type="match status" value="1"/>
</dbReference>
<dbReference type="RefSeq" id="WP_194701744.1">
    <property type="nucleotide sequence ID" value="NZ_JADKNH010000005.1"/>
</dbReference>
<feature type="compositionally biased region" description="Acidic residues" evidence="1">
    <location>
        <begin position="51"/>
        <end position="61"/>
    </location>
</feature>
<evidence type="ECO:0000256" key="1">
    <source>
        <dbReference type="SAM" id="MobiDB-lite"/>
    </source>
</evidence>
<organism evidence="3 4">
    <name type="scientific">Fusibacter ferrireducens</name>
    <dbReference type="NCBI Taxonomy" id="2785058"/>
    <lineage>
        <taxon>Bacteria</taxon>
        <taxon>Bacillati</taxon>
        <taxon>Bacillota</taxon>
        <taxon>Clostridia</taxon>
        <taxon>Eubacteriales</taxon>
        <taxon>Eubacteriales Family XII. Incertae Sedis</taxon>
        <taxon>Fusibacter</taxon>
    </lineage>
</organism>
<dbReference type="Proteomes" id="UP000614200">
    <property type="component" value="Unassembled WGS sequence"/>
</dbReference>
<feature type="region of interest" description="Disordered" evidence="1">
    <location>
        <begin position="27"/>
        <end position="63"/>
    </location>
</feature>
<reference evidence="3 4" key="1">
    <citation type="submission" date="2020-11" db="EMBL/GenBank/DDBJ databases">
        <title>Fusibacter basophilias sp. nov.</title>
        <authorList>
            <person name="Qiu D."/>
        </authorList>
    </citation>
    <scope>NUCLEOTIDE SEQUENCE [LARGE SCALE GENOMIC DNA]</scope>
    <source>
        <strain evidence="3 4">Q10-2</strain>
    </source>
</reference>
<evidence type="ECO:0000259" key="2">
    <source>
        <dbReference type="PROSITE" id="PS50206"/>
    </source>
</evidence>
<dbReference type="Gene3D" id="3.40.250.10">
    <property type="entry name" value="Rhodanese-like domain"/>
    <property type="match status" value="1"/>
</dbReference>
<dbReference type="InterPro" id="IPR001763">
    <property type="entry name" value="Rhodanese-like_dom"/>
</dbReference>
<dbReference type="PROSITE" id="PS50206">
    <property type="entry name" value="RHODANESE_3"/>
    <property type="match status" value="1"/>
</dbReference>
<dbReference type="PANTHER" id="PTHR43031:SF1">
    <property type="entry name" value="PYRIDINE NUCLEOTIDE-DISULPHIDE OXIDOREDUCTASE"/>
    <property type="match status" value="1"/>
</dbReference>